<dbReference type="GO" id="GO:1990189">
    <property type="term" value="F:protein N-terminal-serine acetyltransferase activity"/>
    <property type="evidence" value="ECO:0007669"/>
    <property type="project" value="TreeGrafter"/>
</dbReference>
<name>A0A150HW26_9GAMM</name>
<feature type="domain" description="N-acetyltransferase" evidence="1">
    <location>
        <begin position="42"/>
        <end position="196"/>
    </location>
</feature>
<dbReference type="InterPro" id="IPR016181">
    <property type="entry name" value="Acyl_CoA_acyltransferase"/>
</dbReference>
<dbReference type="CDD" id="cd04301">
    <property type="entry name" value="NAT_SF"/>
    <property type="match status" value="1"/>
</dbReference>
<dbReference type="PROSITE" id="PS51186">
    <property type="entry name" value="GNAT"/>
    <property type="match status" value="1"/>
</dbReference>
<dbReference type="PATRIC" id="fig|52133.19.peg.1634"/>
<dbReference type="EMBL" id="JRHX01000043">
    <property type="protein sequence ID" value="KXZ70951.1"/>
    <property type="molecule type" value="Genomic_DNA"/>
</dbReference>
<sequence>MKNYLKKQQNSLGQEVGYSIDNPIVCQLLQTNLFGHSVRLLNTLNDLTELAIDQIWECVATEPNDGCWTYLPYQPPSDREKLKLSLVNLFGFKDSTHFLIEVNGEVHGWIALLNPRLEHGVIEIGNVYFSHKMKKSRAATEVIFLLLQQCFKQGFRRVEWKCDDANQPSKAAALRFGFQYEGLFRQDRIVKGRNRNTAWFSIIDEEWSDLEQAYQHWLNSENFGAKGIQKKRLSDFMSVFKSL</sequence>
<dbReference type="Gene3D" id="3.40.630.30">
    <property type="match status" value="1"/>
</dbReference>
<dbReference type="PANTHER" id="PTHR43441">
    <property type="entry name" value="RIBOSOMAL-PROTEIN-SERINE ACETYLTRANSFERASE"/>
    <property type="match status" value="1"/>
</dbReference>
<gene>
    <name evidence="2" type="ORF">AVENLUH13518_01610</name>
</gene>
<dbReference type="Proteomes" id="UP000075544">
    <property type="component" value="Unassembled WGS sequence"/>
</dbReference>
<proteinExistence type="predicted"/>
<evidence type="ECO:0000313" key="3">
    <source>
        <dbReference type="Proteomes" id="UP000075544"/>
    </source>
</evidence>
<dbReference type="RefSeq" id="WP_061524632.1">
    <property type="nucleotide sequence ID" value="NZ_JRHX01000043.1"/>
</dbReference>
<dbReference type="InterPro" id="IPR000182">
    <property type="entry name" value="GNAT_dom"/>
</dbReference>
<dbReference type="SUPFAM" id="SSF55729">
    <property type="entry name" value="Acyl-CoA N-acyltransferases (Nat)"/>
    <property type="match status" value="1"/>
</dbReference>
<dbReference type="Pfam" id="PF00583">
    <property type="entry name" value="Acetyltransf_1"/>
    <property type="match status" value="1"/>
</dbReference>
<dbReference type="InterPro" id="IPR051908">
    <property type="entry name" value="Ribosomal_N-acetyltransferase"/>
</dbReference>
<evidence type="ECO:0000259" key="1">
    <source>
        <dbReference type="PROSITE" id="PS51186"/>
    </source>
</evidence>
<dbReference type="AlphaFoldDB" id="A0A150HW26"/>
<comment type="caution">
    <text evidence="2">The sequence shown here is derived from an EMBL/GenBank/DDBJ whole genome shotgun (WGS) entry which is preliminary data.</text>
</comment>
<accession>A0A150HW26</accession>
<dbReference type="PANTHER" id="PTHR43441:SF2">
    <property type="entry name" value="FAMILY ACETYLTRANSFERASE, PUTATIVE (AFU_ORTHOLOGUE AFUA_7G00850)-RELATED"/>
    <property type="match status" value="1"/>
</dbReference>
<reference evidence="2 3" key="1">
    <citation type="journal article" date="2016" name="Sci. Rep.">
        <title>Genomic and phenotypic characterization of the species Acinetobacter venetianus.</title>
        <authorList>
            <person name="Fondi M."/>
            <person name="Maida I."/>
            <person name="Perrin E."/>
            <person name="Orlandini V."/>
            <person name="La Torre L."/>
            <person name="Bosi E."/>
            <person name="Negroni A."/>
            <person name="Zanaroli G."/>
            <person name="Fava F."/>
            <person name="Decorosi F."/>
            <person name="Giovannetti L."/>
            <person name="Viti C."/>
            <person name="Vaneechoutte M."/>
            <person name="Dijkshoorn L."/>
            <person name="Fani R."/>
        </authorList>
    </citation>
    <scope>NUCLEOTIDE SEQUENCE [LARGE SCALE GENOMIC DNA]</scope>
    <source>
        <strain evidence="2 3">LUH13518</strain>
    </source>
</reference>
<organism evidence="2 3">
    <name type="scientific">Acinetobacter venetianus</name>
    <dbReference type="NCBI Taxonomy" id="52133"/>
    <lineage>
        <taxon>Bacteria</taxon>
        <taxon>Pseudomonadati</taxon>
        <taxon>Pseudomonadota</taxon>
        <taxon>Gammaproteobacteria</taxon>
        <taxon>Moraxellales</taxon>
        <taxon>Moraxellaceae</taxon>
        <taxon>Acinetobacter</taxon>
    </lineage>
</organism>
<dbReference type="GO" id="GO:0008999">
    <property type="term" value="F:protein-N-terminal-alanine acetyltransferase activity"/>
    <property type="evidence" value="ECO:0007669"/>
    <property type="project" value="TreeGrafter"/>
</dbReference>
<protein>
    <submittedName>
        <fullName evidence="2">Acetyltransferase (GNAT) family protein</fullName>
    </submittedName>
</protein>
<evidence type="ECO:0000313" key="2">
    <source>
        <dbReference type="EMBL" id="KXZ70951.1"/>
    </source>
</evidence>
<keyword evidence="2" id="KW-0808">Transferase</keyword>